<sequence length="387" mass="44429">MEAPSKIFNSSLWNRHLTLTNSKIKTITIAPIFPYRHQRLSLKKISSTLNRSSHSPIPQNLNFPNPTNNLNNPFLTLSQSHYIGWNPASKNGNKKGFYGGENREVMVILLGWLGSETKHLKSYAKWYNSRGVHAVTFIIDVKEFQGLDFGRLLEKRTTLFADKVASWVSSGEEIDGRERCLIFHTFSNTGWLVYGFVLARFMESHDVMKNIKGCIVDSGGAYPFNPQVWAAGFAAATFQKRSSSTQAGVKHNSEAKIQQNEYSTIEIVKLSILDLIFSIIFMLPEPNRRIKRMFDPLSDHQVCPQLYLYSRADKIIPFRFIEAFIEEQKKKGKWVRSLIFGSSPHVSHYWIFRNKYLSQVDEFLNECFNTNGLHMNVLGLNSFEIEN</sequence>
<dbReference type="PANTHER" id="PTHR12265:SF11">
    <property type="entry name" value="ALPHA_BETA-HYDROLASES SUPERFAMILY PROTEIN"/>
    <property type="match status" value="1"/>
</dbReference>
<reference evidence="2" key="2">
    <citation type="submission" date="2025-08" db="UniProtKB">
        <authorList>
            <consortium name="RefSeq"/>
        </authorList>
    </citation>
    <scope>IDENTIFICATION</scope>
    <source>
        <tissue evidence="2">Etiolated seedlings</tissue>
    </source>
</reference>
<dbReference type="GeneID" id="101507031"/>
<proteinExistence type="predicted"/>
<accession>A0A1S2YYS4</accession>
<dbReference type="RefSeq" id="XP_004512059.1">
    <property type="nucleotide sequence ID" value="XM_004512002.3"/>
</dbReference>
<organism evidence="1 2">
    <name type="scientific">Cicer arietinum</name>
    <name type="common">Chickpea</name>
    <name type="synonym">Garbanzo</name>
    <dbReference type="NCBI Taxonomy" id="3827"/>
    <lineage>
        <taxon>Eukaryota</taxon>
        <taxon>Viridiplantae</taxon>
        <taxon>Streptophyta</taxon>
        <taxon>Embryophyta</taxon>
        <taxon>Tracheophyta</taxon>
        <taxon>Spermatophyta</taxon>
        <taxon>Magnoliopsida</taxon>
        <taxon>eudicotyledons</taxon>
        <taxon>Gunneridae</taxon>
        <taxon>Pentapetalae</taxon>
        <taxon>rosids</taxon>
        <taxon>fabids</taxon>
        <taxon>Fabales</taxon>
        <taxon>Fabaceae</taxon>
        <taxon>Papilionoideae</taxon>
        <taxon>50 kb inversion clade</taxon>
        <taxon>NPAAA clade</taxon>
        <taxon>Hologalegina</taxon>
        <taxon>IRL clade</taxon>
        <taxon>Cicereae</taxon>
        <taxon>Cicer</taxon>
    </lineage>
</organism>
<dbReference type="Proteomes" id="UP000087171">
    <property type="component" value="Chromosome Ca8"/>
</dbReference>
<dbReference type="SUPFAM" id="SSF53474">
    <property type="entry name" value="alpha/beta-Hydrolases"/>
    <property type="match status" value="1"/>
</dbReference>
<dbReference type="Pfam" id="PF05705">
    <property type="entry name" value="DUF829"/>
    <property type="match status" value="1"/>
</dbReference>
<dbReference type="InterPro" id="IPR029058">
    <property type="entry name" value="AB_hydrolase_fold"/>
</dbReference>
<name>A0A1S2YYS4_CICAR</name>
<dbReference type="OrthoDB" id="77878at2759"/>
<dbReference type="InterPro" id="IPR008547">
    <property type="entry name" value="DUF829_TMEM53"/>
</dbReference>
<keyword evidence="1" id="KW-1185">Reference proteome</keyword>
<dbReference type="PaxDb" id="3827-XP_004512059.1"/>
<dbReference type="KEGG" id="cam:101507031"/>
<gene>
    <name evidence="2" type="primary">LOC101507031</name>
</gene>
<dbReference type="eggNOG" id="KOG2521">
    <property type="taxonomic scope" value="Eukaryota"/>
</dbReference>
<evidence type="ECO:0000313" key="2">
    <source>
        <dbReference type="RefSeq" id="XP_004512059.1"/>
    </source>
</evidence>
<dbReference type="PANTHER" id="PTHR12265">
    <property type="entry name" value="TRANSMEMBRANE PROTEIN 53"/>
    <property type="match status" value="1"/>
</dbReference>
<reference evidence="1" key="1">
    <citation type="journal article" date="2013" name="Nat. Biotechnol.">
        <title>Draft genome sequence of chickpea (Cicer arietinum) provides a resource for trait improvement.</title>
        <authorList>
            <person name="Varshney R.K."/>
            <person name="Song C."/>
            <person name="Saxena R.K."/>
            <person name="Azam S."/>
            <person name="Yu S."/>
            <person name="Sharpe A.G."/>
            <person name="Cannon S."/>
            <person name="Baek J."/>
            <person name="Rosen B.D."/>
            <person name="Tar'an B."/>
            <person name="Millan T."/>
            <person name="Zhang X."/>
            <person name="Ramsay L.D."/>
            <person name="Iwata A."/>
            <person name="Wang Y."/>
            <person name="Nelson W."/>
            <person name="Farmer A.D."/>
            <person name="Gaur P.M."/>
            <person name="Soderlund C."/>
            <person name="Penmetsa R.V."/>
            <person name="Xu C."/>
            <person name="Bharti A.K."/>
            <person name="He W."/>
            <person name="Winter P."/>
            <person name="Zhao S."/>
            <person name="Hane J.K."/>
            <person name="Carrasquilla-Garcia N."/>
            <person name="Condie J.A."/>
            <person name="Upadhyaya H.D."/>
            <person name="Luo M.C."/>
            <person name="Thudi M."/>
            <person name="Gowda C.L."/>
            <person name="Singh N.P."/>
            <person name="Lichtenzveig J."/>
            <person name="Gali K.K."/>
            <person name="Rubio J."/>
            <person name="Nadarajan N."/>
            <person name="Dolezel J."/>
            <person name="Bansal K.C."/>
            <person name="Xu X."/>
            <person name="Edwards D."/>
            <person name="Zhang G."/>
            <person name="Kahl G."/>
            <person name="Gil J."/>
            <person name="Singh K.B."/>
            <person name="Datta S.K."/>
            <person name="Jackson S.A."/>
            <person name="Wang J."/>
            <person name="Cook D.R."/>
        </authorList>
    </citation>
    <scope>NUCLEOTIDE SEQUENCE [LARGE SCALE GENOMIC DNA]</scope>
    <source>
        <strain evidence="1">cv. CDC Frontier</strain>
    </source>
</reference>
<dbReference type="AlphaFoldDB" id="A0A1S2YYS4"/>
<protein>
    <submittedName>
        <fullName evidence="2">Transmembrane protein 53-like</fullName>
    </submittedName>
</protein>
<evidence type="ECO:0000313" key="1">
    <source>
        <dbReference type="Proteomes" id="UP000087171"/>
    </source>
</evidence>